<keyword evidence="4" id="KW-1133">Transmembrane helix</keyword>
<comment type="caution">
    <text evidence="6">The sequence shown here is derived from an EMBL/GenBank/DDBJ whole genome shotgun (WGS) entry which is preliminary data.</text>
</comment>
<keyword evidence="2" id="KW-0238">DNA-binding</keyword>
<reference evidence="6" key="1">
    <citation type="submission" date="2022-08" db="EMBL/GenBank/DDBJ databases">
        <title>The genomic sequence of strain Paenibacillus sp. SCIV0701.</title>
        <authorList>
            <person name="Zhao H."/>
        </authorList>
    </citation>
    <scope>NUCLEOTIDE SEQUENCE</scope>
    <source>
        <strain evidence="6">SCIV0701</strain>
    </source>
</reference>
<dbReference type="Gene3D" id="1.10.10.60">
    <property type="entry name" value="Homeodomain-like"/>
    <property type="match status" value="2"/>
</dbReference>
<dbReference type="EMBL" id="JANIPJ010000001">
    <property type="protein sequence ID" value="MCR2802306.1"/>
    <property type="molecule type" value="Genomic_DNA"/>
</dbReference>
<keyword evidence="3" id="KW-0804">Transcription</keyword>
<feature type="transmembrane region" description="Helical" evidence="4">
    <location>
        <begin position="12"/>
        <end position="38"/>
    </location>
</feature>
<feature type="domain" description="HTH araC/xylS-type" evidence="5">
    <location>
        <begin position="639"/>
        <end position="738"/>
    </location>
</feature>
<accession>A0A9X2MME7</accession>
<dbReference type="InterPro" id="IPR018060">
    <property type="entry name" value="HTH_AraC"/>
</dbReference>
<dbReference type="InterPro" id="IPR018062">
    <property type="entry name" value="HTH_AraC-typ_CS"/>
</dbReference>
<evidence type="ECO:0000259" key="5">
    <source>
        <dbReference type="PROSITE" id="PS01124"/>
    </source>
</evidence>
<sequence>MRFFSIRQNGKLYIRLLLGITVSVSLFLMVSSFVYFFAFSRILQEKAFESDLRNLQQTSRTVAKTTESAQTVSFQIYRNSSIAKILYYSEPNAFDVQAAMIDLGNYLSSMPFIHSIYVYNSAQERYYIAAQNGQRGIIGEDELMDASIASILEDYQQYRPFAPIPRTIMASERFPEETAVYTYLCYDAIGLEQQINSAVIVNVSAEWINRELGSNGGGRTFLIDDRNAILSVDDLQSSGLDTEDAAIIHASAQKEESGFRIAELQGVRTLLSRTSPDQYGWQYVRMTPYEEIVKETKELRAKTLQIASLILAIGLLLSWLLSRYLYAPINQIESRVADLESERRNTSYAIRQNALLKLIQIQDFNPQVQLEKLKRIGISFDFTKPYRLAFMRLDRFKESESLQSKDLVTFKFAIMNIATEISSRQYGVDAVDLGDDGILLLLNVPEHASSELAPIGDMLAEIQNACQEYIRMGLTIAVTPPSSRPEELHALYKQVKEATLHRFFRGRACIVETDELQLEPVTKYAFPVAKEKRMLDALMSGKTDEAKLQFDDILSGTSSYPIAVAASASAHLAVSLGNMLAEIERNGLTRFGSPLRLTPPRFEDYETLEEMTDGYYRFFDELKDTLVAKRSSRQEDLILRITEMIDTRFADPNLSLNFIAEQLDMSTYHISRIYRQQTLTTIVDMINQVRIGKAKELLGSTELSVAEIAEQTGYTSSSYLHRIFKKLNGVTPAEYRSAHSAKQQPGG</sequence>
<keyword evidence="7" id="KW-1185">Reference proteome</keyword>
<evidence type="ECO:0000256" key="4">
    <source>
        <dbReference type="SAM" id="Phobius"/>
    </source>
</evidence>
<dbReference type="PANTHER" id="PTHR43280:SF28">
    <property type="entry name" value="HTH-TYPE TRANSCRIPTIONAL ACTIVATOR RHAS"/>
    <property type="match status" value="1"/>
</dbReference>
<keyword evidence="4" id="KW-0472">Membrane</keyword>
<dbReference type="PANTHER" id="PTHR43280">
    <property type="entry name" value="ARAC-FAMILY TRANSCRIPTIONAL REGULATOR"/>
    <property type="match status" value="1"/>
</dbReference>
<gene>
    <name evidence="6" type="ORF">NQZ67_00300</name>
</gene>
<keyword evidence="1" id="KW-0805">Transcription regulation</keyword>
<proteinExistence type="predicted"/>
<organism evidence="6 7">
    <name type="scientific">Paenibacillus soyae</name>
    <dbReference type="NCBI Taxonomy" id="2969249"/>
    <lineage>
        <taxon>Bacteria</taxon>
        <taxon>Bacillati</taxon>
        <taxon>Bacillota</taxon>
        <taxon>Bacilli</taxon>
        <taxon>Bacillales</taxon>
        <taxon>Paenibacillaceae</taxon>
        <taxon>Paenibacillus</taxon>
    </lineage>
</organism>
<dbReference type="SMART" id="SM00342">
    <property type="entry name" value="HTH_ARAC"/>
    <property type="match status" value="1"/>
</dbReference>
<evidence type="ECO:0000256" key="2">
    <source>
        <dbReference type="ARBA" id="ARBA00023125"/>
    </source>
</evidence>
<name>A0A9X2MME7_9BACL</name>
<dbReference type="Pfam" id="PF12833">
    <property type="entry name" value="HTH_18"/>
    <property type="match status" value="1"/>
</dbReference>
<evidence type="ECO:0000256" key="3">
    <source>
        <dbReference type="ARBA" id="ARBA00023163"/>
    </source>
</evidence>
<dbReference type="PROSITE" id="PS01124">
    <property type="entry name" value="HTH_ARAC_FAMILY_2"/>
    <property type="match status" value="1"/>
</dbReference>
<dbReference type="GO" id="GO:0003700">
    <property type="term" value="F:DNA-binding transcription factor activity"/>
    <property type="evidence" value="ECO:0007669"/>
    <property type="project" value="InterPro"/>
</dbReference>
<dbReference type="SUPFAM" id="SSF46689">
    <property type="entry name" value="Homeodomain-like"/>
    <property type="match status" value="1"/>
</dbReference>
<dbReference type="InterPro" id="IPR009057">
    <property type="entry name" value="Homeodomain-like_sf"/>
</dbReference>
<protein>
    <submittedName>
        <fullName evidence="6">AraC family transcriptional regulator</fullName>
    </submittedName>
</protein>
<dbReference type="GO" id="GO:0043565">
    <property type="term" value="F:sequence-specific DNA binding"/>
    <property type="evidence" value="ECO:0007669"/>
    <property type="project" value="InterPro"/>
</dbReference>
<evidence type="ECO:0000313" key="7">
    <source>
        <dbReference type="Proteomes" id="UP001141950"/>
    </source>
</evidence>
<dbReference type="AlphaFoldDB" id="A0A9X2MME7"/>
<evidence type="ECO:0000313" key="6">
    <source>
        <dbReference type="EMBL" id="MCR2802306.1"/>
    </source>
</evidence>
<dbReference type="PROSITE" id="PS00041">
    <property type="entry name" value="HTH_ARAC_FAMILY_1"/>
    <property type="match status" value="1"/>
</dbReference>
<dbReference type="Proteomes" id="UP001141950">
    <property type="component" value="Unassembled WGS sequence"/>
</dbReference>
<dbReference type="RefSeq" id="WP_257441783.1">
    <property type="nucleotide sequence ID" value="NZ_JANIPJ010000001.1"/>
</dbReference>
<evidence type="ECO:0000256" key="1">
    <source>
        <dbReference type="ARBA" id="ARBA00023015"/>
    </source>
</evidence>
<keyword evidence="4" id="KW-0812">Transmembrane</keyword>